<dbReference type="AlphaFoldDB" id="A0A081N3B6"/>
<keyword evidence="2" id="KW-1185">Reference proteome</keyword>
<evidence type="ECO:0000313" key="1">
    <source>
        <dbReference type="EMBL" id="KEQ12939.1"/>
    </source>
</evidence>
<evidence type="ECO:0000313" key="2">
    <source>
        <dbReference type="Proteomes" id="UP000028006"/>
    </source>
</evidence>
<dbReference type="EMBL" id="JOKG01000004">
    <property type="protein sequence ID" value="KEQ12939.1"/>
    <property type="molecule type" value="Genomic_DNA"/>
</dbReference>
<reference evidence="1 2" key="1">
    <citation type="submission" date="2014-06" db="EMBL/GenBank/DDBJ databases">
        <title>Whole Genome Sequences of Three Symbiotic Endozoicomonas Bacteria.</title>
        <authorList>
            <person name="Neave M.J."/>
            <person name="Apprill A."/>
            <person name="Voolstra C.R."/>
        </authorList>
    </citation>
    <scope>NUCLEOTIDE SEQUENCE [LARGE SCALE GENOMIC DNA]</scope>
    <source>
        <strain evidence="1 2">LMG 24815</strain>
    </source>
</reference>
<comment type="caution">
    <text evidence="1">The sequence shown here is derived from an EMBL/GenBank/DDBJ whole genome shotgun (WGS) entry which is preliminary data.</text>
</comment>
<proteinExistence type="predicted"/>
<protein>
    <submittedName>
        <fullName evidence="1">Uncharacterized protein</fullName>
    </submittedName>
</protein>
<name>A0A081N3B6_9GAMM</name>
<sequence length="101" mass="11906">MKAKRKVQIPLRFFHFPELFYLNRDTKLPVRLTLLGLLYVADEDGWFEWNPPAIQKALDGFLIHEDPTPSMEVMVMENIITDVQKRNGKTQARIAEKYRSE</sequence>
<organism evidence="1 2">
    <name type="scientific">Endozoicomonas montiporae</name>
    <dbReference type="NCBI Taxonomy" id="1027273"/>
    <lineage>
        <taxon>Bacteria</taxon>
        <taxon>Pseudomonadati</taxon>
        <taxon>Pseudomonadota</taxon>
        <taxon>Gammaproteobacteria</taxon>
        <taxon>Oceanospirillales</taxon>
        <taxon>Endozoicomonadaceae</taxon>
        <taxon>Endozoicomonas</taxon>
    </lineage>
</organism>
<gene>
    <name evidence="1" type="ORF">GZ77_21140</name>
</gene>
<dbReference type="Proteomes" id="UP000028006">
    <property type="component" value="Unassembled WGS sequence"/>
</dbReference>
<dbReference type="RefSeq" id="WP_034878387.1">
    <property type="nucleotide sequence ID" value="NZ_JOKG01000004.1"/>
</dbReference>
<accession>A0A081N3B6</accession>